<dbReference type="EMBL" id="ASHM01045153">
    <property type="protein sequence ID" value="PNX83902.1"/>
    <property type="molecule type" value="Genomic_DNA"/>
</dbReference>
<dbReference type="AlphaFoldDB" id="A0A2K3LZG3"/>
<reference evidence="2 3" key="2">
    <citation type="journal article" date="2017" name="Front. Plant Sci.">
        <title>Gene Classification and Mining of Molecular Markers Useful in Red Clover (Trifolium pratense) Breeding.</title>
        <authorList>
            <person name="Istvanek J."/>
            <person name="Dluhosova J."/>
            <person name="Dluhos P."/>
            <person name="Patkova L."/>
            <person name="Nedelnik J."/>
            <person name="Repkova J."/>
        </authorList>
    </citation>
    <scope>NUCLEOTIDE SEQUENCE [LARGE SCALE GENOMIC DNA]</scope>
    <source>
        <strain evidence="3">cv. Tatra</strain>
        <tissue evidence="2">Young leaves</tissue>
    </source>
</reference>
<evidence type="ECO:0000313" key="2">
    <source>
        <dbReference type="EMBL" id="PNX83902.1"/>
    </source>
</evidence>
<feature type="non-terminal residue" evidence="2">
    <location>
        <position position="1"/>
    </location>
</feature>
<organism evidence="2 3">
    <name type="scientific">Trifolium pratense</name>
    <name type="common">Red clover</name>
    <dbReference type="NCBI Taxonomy" id="57577"/>
    <lineage>
        <taxon>Eukaryota</taxon>
        <taxon>Viridiplantae</taxon>
        <taxon>Streptophyta</taxon>
        <taxon>Embryophyta</taxon>
        <taxon>Tracheophyta</taxon>
        <taxon>Spermatophyta</taxon>
        <taxon>Magnoliopsida</taxon>
        <taxon>eudicotyledons</taxon>
        <taxon>Gunneridae</taxon>
        <taxon>Pentapetalae</taxon>
        <taxon>rosids</taxon>
        <taxon>fabids</taxon>
        <taxon>Fabales</taxon>
        <taxon>Fabaceae</taxon>
        <taxon>Papilionoideae</taxon>
        <taxon>50 kb inversion clade</taxon>
        <taxon>NPAAA clade</taxon>
        <taxon>Hologalegina</taxon>
        <taxon>IRL clade</taxon>
        <taxon>Trifolieae</taxon>
        <taxon>Trifolium</taxon>
    </lineage>
</organism>
<gene>
    <name evidence="2" type="ORF">L195_g039952</name>
</gene>
<feature type="region of interest" description="Disordered" evidence="1">
    <location>
        <begin position="40"/>
        <end position="81"/>
    </location>
</feature>
<evidence type="ECO:0000313" key="3">
    <source>
        <dbReference type="Proteomes" id="UP000236291"/>
    </source>
</evidence>
<protein>
    <submittedName>
        <fullName evidence="2">Uncharacterized protein</fullName>
    </submittedName>
</protein>
<comment type="caution">
    <text evidence="2">The sequence shown here is derived from an EMBL/GenBank/DDBJ whole genome shotgun (WGS) entry which is preliminary data.</text>
</comment>
<reference evidence="2 3" key="1">
    <citation type="journal article" date="2014" name="Am. J. Bot.">
        <title>Genome assembly and annotation for red clover (Trifolium pratense; Fabaceae).</title>
        <authorList>
            <person name="Istvanek J."/>
            <person name="Jaros M."/>
            <person name="Krenek A."/>
            <person name="Repkova J."/>
        </authorList>
    </citation>
    <scope>NUCLEOTIDE SEQUENCE [LARGE SCALE GENOMIC DNA]</scope>
    <source>
        <strain evidence="3">cv. Tatra</strain>
        <tissue evidence="2">Young leaves</tissue>
    </source>
</reference>
<feature type="compositionally biased region" description="Low complexity" evidence="1">
    <location>
        <begin position="46"/>
        <end position="62"/>
    </location>
</feature>
<proteinExistence type="predicted"/>
<dbReference type="Proteomes" id="UP000236291">
    <property type="component" value="Unassembled WGS sequence"/>
</dbReference>
<name>A0A2K3LZG3_TRIPR</name>
<evidence type="ECO:0000256" key="1">
    <source>
        <dbReference type="SAM" id="MobiDB-lite"/>
    </source>
</evidence>
<sequence length="159" mass="16888">FNRGFTVINAGAVAHFWSDTISGAVCGKLVSLFFPNQNKKLPSKQPPSASTGASPSSTPARSHTSGQTRSNTSRKERGYAGPVALQYGEDLTALGITNDTKFCRRFQPPVLSLLKEEKNQGSIPRLGCDAHIAVVPGAACPPLLPQPASDSIRHLDYVA</sequence>
<accession>A0A2K3LZG3</accession>